<sequence length="90" mass="10262">MHTIIPAMAVQDGNVSVSFGVMGGAVQPLGHAHVFSNSSIMEWTRKRQSITVANVGTLRCHRDFIEAILQRWRFVAVRWPTLIWLFHFTQ</sequence>
<evidence type="ECO:0000313" key="2">
    <source>
        <dbReference type="Proteomes" id="UP001549036"/>
    </source>
</evidence>
<dbReference type="SUPFAM" id="SSF56235">
    <property type="entry name" value="N-terminal nucleophile aminohydrolases (Ntn hydrolases)"/>
    <property type="match status" value="1"/>
</dbReference>
<gene>
    <name evidence="1" type="ORF">ABID26_007348</name>
</gene>
<dbReference type="Gene3D" id="3.60.20.40">
    <property type="match status" value="1"/>
</dbReference>
<proteinExistence type="predicted"/>
<dbReference type="InterPro" id="IPR043137">
    <property type="entry name" value="GGT_ssub_C"/>
</dbReference>
<evidence type="ECO:0000313" key="1">
    <source>
        <dbReference type="EMBL" id="MET3597921.1"/>
    </source>
</evidence>
<organism evidence="1 2">
    <name type="scientific">Mesorhizobium shonense</name>
    <dbReference type="NCBI Taxonomy" id="1209948"/>
    <lineage>
        <taxon>Bacteria</taxon>
        <taxon>Pseudomonadati</taxon>
        <taxon>Pseudomonadota</taxon>
        <taxon>Alphaproteobacteria</taxon>
        <taxon>Hyphomicrobiales</taxon>
        <taxon>Phyllobacteriaceae</taxon>
        <taxon>Mesorhizobium</taxon>
    </lineage>
</organism>
<name>A0ABV2I4V0_9HYPH</name>
<keyword evidence="2" id="KW-1185">Reference proteome</keyword>
<reference evidence="1 2" key="1">
    <citation type="submission" date="2024-06" db="EMBL/GenBank/DDBJ databases">
        <title>Genomic Encyclopedia of Type Strains, Phase IV (KMG-IV): sequencing the most valuable type-strain genomes for metagenomic binning, comparative biology and taxonomic classification.</title>
        <authorList>
            <person name="Goeker M."/>
        </authorList>
    </citation>
    <scope>NUCLEOTIDE SEQUENCE [LARGE SCALE GENOMIC DNA]</scope>
    <source>
        <strain evidence="1 2">DSM 29846</strain>
    </source>
</reference>
<dbReference type="InterPro" id="IPR029055">
    <property type="entry name" value="Ntn_hydrolases_N"/>
</dbReference>
<protein>
    <submittedName>
        <fullName evidence="1">Gamma-glutamyltranspeptidase</fullName>
    </submittedName>
</protein>
<dbReference type="Proteomes" id="UP001549036">
    <property type="component" value="Unassembled WGS sequence"/>
</dbReference>
<dbReference type="EMBL" id="JBEPLM010000034">
    <property type="protein sequence ID" value="MET3597921.1"/>
    <property type="molecule type" value="Genomic_DNA"/>
</dbReference>
<accession>A0ABV2I4V0</accession>
<comment type="caution">
    <text evidence="1">The sequence shown here is derived from an EMBL/GenBank/DDBJ whole genome shotgun (WGS) entry which is preliminary data.</text>
</comment>